<keyword evidence="3" id="KW-1185">Reference proteome</keyword>
<evidence type="ECO:0000259" key="1">
    <source>
        <dbReference type="Pfam" id="PF20613"/>
    </source>
</evidence>
<evidence type="ECO:0000313" key="3">
    <source>
        <dbReference type="Proteomes" id="UP000297940"/>
    </source>
</evidence>
<dbReference type="Pfam" id="PF20613">
    <property type="entry name" value="HipA_2"/>
    <property type="match status" value="1"/>
</dbReference>
<feature type="domain" description="HipA-like kinase" evidence="1">
    <location>
        <begin position="11"/>
        <end position="211"/>
    </location>
</feature>
<comment type="caution">
    <text evidence="2">The sequence shown here is derived from an EMBL/GenBank/DDBJ whole genome shotgun (WGS) entry which is preliminary data.</text>
</comment>
<gene>
    <name evidence="2" type="ORF">EHR01_08120</name>
</gene>
<dbReference type="Proteomes" id="UP000297940">
    <property type="component" value="Unassembled WGS sequence"/>
</dbReference>
<name>A0ABY2P157_9LEPT</name>
<evidence type="ECO:0000313" key="2">
    <source>
        <dbReference type="EMBL" id="TGM78411.1"/>
    </source>
</evidence>
<accession>A0ABY2P157</accession>
<proteinExistence type="predicted"/>
<protein>
    <recommendedName>
        <fullName evidence="1">HipA-like kinase domain-containing protein</fullName>
    </recommendedName>
</protein>
<organism evidence="2 3">
    <name type="scientific">Leptospira mtsangambouensis</name>
    <dbReference type="NCBI Taxonomy" id="2484912"/>
    <lineage>
        <taxon>Bacteria</taxon>
        <taxon>Pseudomonadati</taxon>
        <taxon>Spirochaetota</taxon>
        <taxon>Spirochaetia</taxon>
        <taxon>Leptospirales</taxon>
        <taxon>Leptospiraceae</taxon>
        <taxon>Leptospira</taxon>
    </lineage>
</organism>
<dbReference type="RefSeq" id="WP_135694173.1">
    <property type="nucleotide sequence ID" value="NZ_RQHK01000003.1"/>
</dbReference>
<dbReference type="EMBL" id="RQHK01000003">
    <property type="protein sequence ID" value="TGM78411.1"/>
    <property type="molecule type" value="Genomic_DNA"/>
</dbReference>
<reference evidence="3" key="1">
    <citation type="journal article" date="2019" name="PLoS Negl. Trop. Dis.">
        <title>Revisiting the worldwide diversity of Leptospira species in the environment.</title>
        <authorList>
            <person name="Vincent A.T."/>
            <person name="Schiettekatte O."/>
            <person name="Bourhy P."/>
            <person name="Veyrier F.J."/>
            <person name="Picardeau M."/>
        </authorList>
    </citation>
    <scope>NUCLEOTIDE SEQUENCE [LARGE SCALE GENOMIC DNA]</scope>
    <source>
        <strain evidence="3">201601298</strain>
    </source>
</reference>
<sequence length="232" mass="27091">MLEVTKILELYKGSSFPTKIKANDGKTYILKMKGAGNGVKSLIQEFLVNRVCFSLGFNVPNVYPILLPDEFPWDFGTDEFDDLVKKSFGLNLMLDCIENQIETQELEPNSMSVEIKNQIVAIDFFFKNFDRTKQSNNFLKDRTGKLWIIDHGSCEFLNESIMEESKTLPSNHIFVSETIQNNRYLSQIIQFDFQRIIQEIPQSWVIEIGLKEKDIFLILNKRIHWILSKFYL</sequence>
<dbReference type="InterPro" id="IPR046748">
    <property type="entry name" value="HipA_2"/>
</dbReference>